<dbReference type="AlphaFoldDB" id="A0A2N3PVI4"/>
<dbReference type="InterPro" id="IPR027417">
    <property type="entry name" value="P-loop_NTPase"/>
</dbReference>
<keyword evidence="1" id="KW-0547">Nucleotide-binding</keyword>
<evidence type="ECO:0000313" key="5">
    <source>
        <dbReference type="Proteomes" id="UP000233293"/>
    </source>
</evidence>
<dbReference type="PANTHER" id="PTHR43790:SF4">
    <property type="entry name" value="GUANOSINE IMPORT ATP-BINDING PROTEIN NUPO"/>
    <property type="match status" value="1"/>
</dbReference>
<dbReference type="Gene3D" id="3.40.50.300">
    <property type="entry name" value="P-loop containing nucleotide triphosphate hydrolases"/>
    <property type="match status" value="2"/>
</dbReference>
<dbReference type="InterPro" id="IPR017871">
    <property type="entry name" value="ABC_transporter-like_CS"/>
</dbReference>
<dbReference type="PANTHER" id="PTHR43790">
    <property type="entry name" value="CARBOHYDRATE TRANSPORT ATP-BINDING PROTEIN MG119-RELATED"/>
    <property type="match status" value="1"/>
</dbReference>
<keyword evidence="2 4" id="KW-0067">ATP-binding</keyword>
<dbReference type="RefSeq" id="WP_101250684.1">
    <property type="nucleotide sequence ID" value="NZ_PIUM01000011.1"/>
</dbReference>
<reference evidence="5" key="1">
    <citation type="submission" date="2017-12" db="EMBL/GenBank/DDBJ databases">
        <title>Draft genome sequence of Telmatospirillum siberiense 26-4b1T, an acidotolerant peatland alphaproteobacterium potentially involved in sulfur cycling.</title>
        <authorList>
            <person name="Hausmann B."/>
            <person name="Pjevac P."/>
            <person name="Schreck K."/>
            <person name="Herbold C.W."/>
            <person name="Daims H."/>
            <person name="Wagner M."/>
            <person name="Pester M."/>
            <person name="Loy A."/>
        </authorList>
    </citation>
    <scope>NUCLEOTIDE SEQUENCE [LARGE SCALE GENOMIC DNA]</scope>
    <source>
        <strain evidence="5">26-4b1</strain>
    </source>
</reference>
<dbReference type="InterPro" id="IPR050107">
    <property type="entry name" value="ABC_carbohydrate_import_ATPase"/>
</dbReference>
<dbReference type="CDD" id="cd03215">
    <property type="entry name" value="ABC_Carb_Monos_II"/>
    <property type="match status" value="1"/>
</dbReference>
<dbReference type="EMBL" id="PIUM01000011">
    <property type="protein sequence ID" value="PKU24398.1"/>
    <property type="molecule type" value="Genomic_DNA"/>
</dbReference>
<dbReference type="PROSITE" id="PS50893">
    <property type="entry name" value="ABC_TRANSPORTER_2"/>
    <property type="match status" value="2"/>
</dbReference>
<dbReference type="InterPro" id="IPR003593">
    <property type="entry name" value="AAA+_ATPase"/>
</dbReference>
<comment type="caution">
    <text evidence="4">The sequence shown here is derived from an EMBL/GenBank/DDBJ whole genome shotgun (WGS) entry which is preliminary data.</text>
</comment>
<protein>
    <submittedName>
        <fullName evidence="4">ABC transporter ATP-binding protein</fullName>
    </submittedName>
</protein>
<dbReference type="CDD" id="cd03216">
    <property type="entry name" value="ABC_Carb_Monos_I"/>
    <property type="match status" value="1"/>
</dbReference>
<organism evidence="4 5">
    <name type="scientific">Telmatospirillum siberiense</name>
    <dbReference type="NCBI Taxonomy" id="382514"/>
    <lineage>
        <taxon>Bacteria</taxon>
        <taxon>Pseudomonadati</taxon>
        <taxon>Pseudomonadota</taxon>
        <taxon>Alphaproteobacteria</taxon>
        <taxon>Rhodospirillales</taxon>
        <taxon>Rhodospirillaceae</taxon>
        <taxon>Telmatospirillum</taxon>
    </lineage>
</organism>
<dbReference type="SUPFAM" id="SSF52540">
    <property type="entry name" value="P-loop containing nucleoside triphosphate hydrolases"/>
    <property type="match status" value="2"/>
</dbReference>
<dbReference type="PROSITE" id="PS00211">
    <property type="entry name" value="ABC_TRANSPORTER_1"/>
    <property type="match status" value="1"/>
</dbReference>
<feature type="domain" description="ABC transporter" evidence="3">
    <location>
        <begin position="24"/>
        <end position="259"/>
    </location>
</feature>
<evidence type="ECO:0000313" key="4">
    <source>
        <dbReference type="EMBL" id="PKU24398.1"/>
    </source>
</evidence>
<name>A0A2N3PVI4_9PROT</name>
<dbReference type="Proteomes" id="UP000233293">
    <property type="component" value="Unassembled WGS sequence"/>
</dbReference>
<dbReference type="GO" id="GO:0016887">
    <property type="term" value="F:ATP hydrolysis activity"/>
    <property type="evidence" value="ECO:0007669"/>
    <property type="project" value="InterPro"/>
</dbReference>
<proteinExistence type="predicted"/>
<dbReference type="Pfam" id="PF00005">
    <property type="entry name" value="ABC_tran"/>
    <property type="match status" value="2"/>
</dbReference>
<evidence type="ECO:0000259" key="3">
    <source>
        <dbReference type="PROSITE" id="PS50893"/>
    </source>
</evidence>
<evidence type="ECO:0000256" key="2">
    <source>
        <dbReference type="ARBA" id="ARBA00022840"/>
    </source>
</evidence>
<keyword evidence="5" id="KW-1185">Reference proteome</keyword>
<gene>
    <name evidence="4" type="ORF">CWS72_11130</name>
</gene>
<sequence length="525" mass="56172">MKAEPEPAPAVAMVSRPGAPASDLEVVGLTKRFGAFTALDSVDLRVRAGTVHALLGENGAGKSTLVKCVMGFYRADEGAVLIGGRERTIDNPRAAHALGIGMVYQHFTLVPSMTVLENLVMGRAHVPPVIDWQAERRAVSAFMAGMPFTLPLDVPTASLAAGEKQKAEIIKQLYLSCRFLILDEPTSVLTPEEADEILGLLRRMVEAGQLSVLIITHKFREVLAFADSVTVLRRGRAVGGGRVADLSVDDMARLMIGDREIAAPAARKAQAPGEARLEIDALTADDDHGEPAVRGVSLRVASGEILGIAGVSGNGQSVLVEVLAGQRRPTGGSMRLGGEDYQARRSQMLRHGLSLLPEEPLRNACVGRMSVAENMAFRAFDRPPMARAGWWLRQAGIRRAARDLIARYRVKTSSPDAPIATLSGGNVQRAVLARELSGRVDVLVAANPVFGLDFAAVADIHAQIVEARNRGCAVLLVSEDLDELLELADRILVMFDGRVVLETPASRADRTTIGRAMAGHQAPVI</sequence>
<dbReference type="SMART" id="SM00382">
    <property type="entry name" value="AAA"/>
    <property type="match status" value="2"/>
</dbReference>
<accession>A0A2N3PVI4</accession>
<dbReference type="InterPro" id="IPR003439">
    <property type="entry name" value="ABC_transporter-like_ATP-bd"/>
</dbReference>
<evidence type="ECO:0000256" key="1">
    <source>
        <dbReference type="ARBA" id="ARBA00022741"/>
    </source>
</evidence>
<dbReference type="GO" id="GO:0005524">
    <property type="term" value="F:ATP binding"/>
    <property type="evidence" value="ECO:0007669"/>
    <property type="project" value="UniProtKB-KW"/>
</dbReference>
<feature type="domain" description="ABC transporter" evidence="3">
    <location>
        <begin position="277"/>
        <end position="521"/>
    </location>
</feature>
<dbReference type="OrthoDB" id="7283113at2"/>